<dbReference type="GO" id="GO:0016829">
    <property type="term" value="F:lyase activity"/>
    <property type="evidence" value="ECO:0007669"/>
    <property type="project" value="UniProtKB-KW"/>
</dbReference>
<dbReference type="InterPro" id="IPR038418">
    <property type="entry name" value="6-PTP_synth/QueD_sf"/>
</dbReference>
<accession>H1YXI4</accession>
<dbReference type="EMBL" id="CM001436">
    <property type="protein sequence ID" value="EHQ34953.1"/>
    <property type="molecule type" value="Genomic_DNA"/>
</dbReference>
<dbReference type="PANTHER" id="PTHR12589">
    <property type="entry name" value="PYRUVOYL TETRAHYDROBIOPTERIN SYNTHASE"/>
    <property type="match status" value="1"/>
</dbReference>
<reference evidence="5 6" key="1">
    <citation type="submission" date="2011-10" db="EMBL/GenBank/DDBJ databases">
        <title>The Improved High-Quality Draft genome of Methanoplanus limicola DSM 2279.</title>
        <authorList>
            <consortium name="US DOE Joint Genome Institute (JGI-PGF)"/>
            <person name="Lucas S."/>
            <person name="Copeland A."/>
            <person name="Lapidus A."/>
            <person name="Glavina del Rio T."/>
            <person name="Dalin E."/>
            <person name="Tice H."/>
            <person name="Bruce D."/>
            <person name="Goodwin L."/>
            <person name="Pitluck S."/>
            <person name="Peters L."/>
            <person name="Mikhailova N."/>
            <person name="Lu M."/>
            <person name="Kyrpides N."/>
            <person name="Mavromatis K."/>
            <person name="Ivanova N."/>
            <person name="Markowitz V."/>
            <person name="Cheng J.-F."/>
            <person name="Hugenholtz P."/>
            <person name="Woyke T."/>
            <person name="Wu D."/>
            <person name="Wirth R."/>
            <person name="Brambilla E.-M."/>
            <person name="Klenk H.-P."/>
            <person name="Eisen J.A."/>
        </authorList>
    </citation>
    <scope>NUCLEOTIDE SEQUENCE [LARGE SCALE GENOMIC DNA]</scope>
    <source>
        <strain evidence="5 6">DSM 2279</strain>
    </source>
</reference>
<comment type="cofactor">
    <cofactor evidence="1">
        <name>Zn(2+)</name>
        <dbReference type="ChEBI" id="CHEBI:29105"/>
    </cofactor>
</comment>
<dbReference type="PANTHER" id="PTHR12589:SF7">
    <property type="entry name" value="6-PYRUVOYL TETRAHYDROBIOPTERIN SYNTHASE"/>
    <property type="match status" value="1"/>
</dbReference>
<name>H1YXI4_9EURY</name>
<evidence type="ECO:0008006" key="7">
    <source>
        <dbReference type="Google" id="ProtNLM"/>
    </source>
</evidence>
<dbReference type="Proteomes" id="UP000005741">
    <property type="component" value="Chromosome"/>
</dbReference>
<dbReference type="SUPFAM" id="SSF55620">
    <property type="entry name" value="Tetrahydrobiopterin biosynthesis enzymes-like"/>
    <property type="match status" value="1"/>
</dbReference>
<evidence type="ECO:0000256" key="1">
    <source>
        <dbReference type="ARBA" id="ARBA00001947"/>
    </source>
</evidence>
<keyword evidence="2" id="KW-0479">Metal-binding</keyword>
<sequence>MTIRIYKEVYIEASHRLMHYKGKCNRLHGHQWRVEVWAEGETAGDSMILIDYNLIKETVNRYDHEVILNKNDPMAECIGRYQDVVKTDGDPTSELLSERLAAEIQAECDNAGIRATVTRCRVWESTSCYADWER</sequence>
<dbReference type="Gene3D" id="3.30.479.10">
    <property type="entry name" value="6-pyruvoyl tetrahydropterin synthase/QueD"/>
    <property type="match status" value="2"/>
</dbReference>
<evidence type="ECO:0000313" key="6">
    <source>
        <dbReference type="Proteomes" id="UP000005741"/>
    </source>
</evidence>
<dbReference type="Pfam" id="PF01242">
    <property type="entry name" value="PTPS"/>
    <property type="match status" value="1"/>
</dbReference>
<evidence type="ECO:0000256" key="4">
    <source>
        <dbReference type="ARBA" id="ARBA00023239"/>
    </source>
</evidence>
<dbReference type="InParanoid" id="H1YXI4"/>
<dbReference type="AlphaFoldDB" id="H1YXI4"/>
<dbReference type="GO" id="GO:0046872">
    <property type="term" value="F:metal ion binding"/>
    <property type="evidence" value="ECO:0007669"/>
    <property type="project" value="UniProtKB-KW"/>
</dbReference>
<gene>
    <name evidence="5" type="ORF">Metlim_0831</name>
</gene>
<keyword evidence="4" id="KW-0456">Lyase</keyword>
<evidence type="ECO:0000313" key="5">
    <source>
        <dbReference type="EMBL" id="EHQ34953.1"/>
    </source>
</evidence>
<organism evidence="5 6">
    <name type="scientific">Methanoplanus limicola DSM 2279</name>
    <dbReference type="NCBI Taxonomy" id="937775"/>
    <lineage>
        <taxon>Archaea</taxon>
        <taxon>Methanobacteriati</taxon>
        <taxon>Methanobacteriota</taxon>
        <taxon>Stenosarchaea group</taxon>
        <taxon>Methanomicrobia</taxon>
        <taxon>Methanomicrobiales</taxon>
        <taxon>Methanomicrobiaceae</taxon>
        <taxon>Methanoplanus</taxon>
    </lineage>
</organism>
<dbReference type="RefSeq" id="WP_004076667.1">
    <property type="nucleotide sequence ID" value="NZ_CM001436.1"/>
</dbReference>
<keyword evidence="6" id="KW-1185">Reference proteome</keyword>
<dbReference type="OrthoDB" id="6529at2157"/>
<evidence type="ECO:0000256" key="2">
    <source>
        <dbReference type="ARBA" id="ARBA00022723"/>
    </source>
</evidence>
<protein>
    <recommendedName>
        <fullName evidence="7">6-pyruvoyltetrahydropterin synthase</fullName>
    </recommendedName>
</protein>
<dbReference type="InterPro" id="IPR007115">
    <property type="entry name" value="6-PTP_synth/QueD"/>
</dbReference>
<proteinExistence type="predicted"/>
<keyword evidence="3" id="KW-0862">Zinc</keyword>
<dbReference type="HOGENOM" id="CLU_111016_6_0_2"/>
<dbReference type="STRING" id="937775.Metlim_0831"/>
<evidence type="ECO:0000256" key="3">
    <source>
        <dbReference type="ARBA" id="ARBA00022833"/>
    </source>
</evidence>